<accession>A0A5Q3EJ16</accession>
<reference evidence="1" key="1">
    <citation type="submission" date="2019-05" db="EMBL/GenBank/DDBJ databases">
        <authorList>
            <person name="Piombo E."/>
        </authorList>
    </citation>
    <scope>NUCLEOTIDE SEQUENCE</scope>
    <source>
        <strain evidence="1">C2S</strain>
    </source>
</reference>
<sequence>MTLYSFARRSNSRHRLSLAESIDIHDEHFVVKLPYTPIYDILSLLPRYRIYDVVTVCRYLEGITRISCSKVADMLCYIENCDLVPHNIRSPNISVMAQTDTFCIFWVPFVHQFIDNHRGDTSIAENHARSFTFSQPHLKATHPRLAEPFGISPISHKDMAPFALIFPIQLMVWGSLIDRAKNRVERTTAELYHFQRVEEFICQLSPLPPRNSCDRLRFVHEADSFVHSQPNHAAMIRLTSTALKSKRMGMLYWSKQIERKTVRPTSLPVRVFSLDSWKRPSMSTMVGY</sequence>
<protein>
    <submittedName>
        <fullName evidence="1">Uncharacterized protein</fullName>
    </submittedName>
</protein>
<name>A0A5Q3EJ16_FUSFU</name>
<evidence type="ECO:0000313" key="1">
    <source>
        <dbReference type="EMBL" id="VTT78704.1"/>
    </source>
</evidence>
<dbReference type="AlphaFoldDB" id="A0A5Q3EJ16"/>
<proteinExistence type="predicted"/>
<dbReference type="EMBL" id="CABFJX010000394">
    <property type="protein sequence ID" value="VTT78704.1"/>
    <property type="molecule type" value="Genomic_DNA"/>
</dbReference>
<evidence type="ECO:0000313" key="2">
    <source>
        <dbReference type="Proteomes" id="UP000760494"/>
    </source>
</evidence>
<dbReference type="Proteomes" id="UP000760494">
    <property type="component" value="Unassembled WGS sequence"/>
</dbReference>
<comment type="caution">
    <text evidence="1">The sequence shown here is derived from an EMBL/GenBank/DDBJ whole genome shotgun (WGS) entry which is preliminary data.</text>
</comment>
<gene>
    <name evidence="1" type="ORF">C2S_11199</name>
</gene>
<organism evidence="1 2">
    <name type="scientific">Fusarium fujikuroi</name>
    <name type="common">Bakanae and foot rot disease fungus</name>
    <name type="synonym">Gibberella fujikuroi</name>
    <dbReference type="NCBI Taxonomy" id="5127"/>
    <lineage>
        <taxon>Eukaryota</taxon>
        <taxon>Fungi</taxon>
        <taxon>Dikarya</taxon>
        <taxon>Ascomycota</taxon>
        <taxon>Pezizomycotina</taxon>
        <taxon>Sordariomycetes</taxon>
        <taxon>Hypocreomycetidae</taxon>
        <taxon>Hypocreales</taxon>
        <taxon>Nectriaceae</taxon>
        <taxon>Fusarium</taxon>
        <taxon>Fusarium fujikuroi species complex</taxon>
    </lineage>
</organism>